<reference evidence="3" key="1">
    <citation type="submission" date="2020-05" db="EMBL/GenBank/DDBJ databases">
        <authorList>
            <person name="Chiriac C."/>
            <person name="Salcher M."/>
            <person name="Ghai R."/>
            <person name="Kavagutti S V."/>
        </authorList>
    </citation>
    <scope>NUCLEOTIDE SEQUENCE</scope>
</reference>
<dbReference type="EMBL" id="CAFBPW010000038">
    <property type="protein sequence ID" value="CAB5029957.1"/>
    <property type="molecule type" value="Genomic_DNA"/>
</dbReference>
<dbReference type="GO" id="GO:0016758">
    <property type="term" value="F:hexosyltransferase activity"/>
    <property type="evidence" value="ECO:0007669"/>
    <property type="project" value="TreeGrafter"/>
</dbReference>
<dbReference type="InterPro" id="IPR028098">
    <property type="entry name" value="Glyco_trans_4-like_N"/>
</dbReference>
<dbReference type="SUPFAM" id="SSF53756">
    <property type="entry name" value="UDP-Glycosyltransferase/glycogen phosphorylase"/>
    <property type="match status" value="1"/>
</dbReference>
<evidence type="ECO:0000313" key="5">
    <source>
        <dbReference type="EMBL" id="CAB5029957.1"/>
    </source>
</evidence>
<evidence type="ECO:0000259" key="1">
    <source>
        <dbReference type="Pfam" id="PF00534"/>
    </source>
</evidence>
<dbReference type="Pfam" id="PF13439">
    <property type="entry name" value="Glyco_transf_4"/>
    <property type="match status" value="1"/>
</dbReference>
<evidence type="ECO:0000259" key="2">
    <source>
        <dbReference type="Pfam" id="PF13439"/>
    </source>
</evidence>
<evidence type="ECO:0000313" key="3">
    <source>
        <dbReference type="EMBL" id="CAB4827902.1"/>
    </source>
</evidence>
<dbReference type="Pfam" id="PF00534">
    <property type="entry name" value="Glycos_transf_1"/>
    <property type="match status" value="1"/>
</dbReference>
<feature type="domain" description="Glycosyl transferase family 1" evidence="1">
    <location>
        <begin position="185"/>
        <end position="353"/>
    </location>
</feature>
<accession>A0A6J7A4Z5</accession>
<dbReference type="EMBL" id="CAFAAQ010000310">
    <property type="protein sequence ID" value="CAB4827902.1"/>
    <property type="molecule type" value="Genomic_DNA"/>
</dbReference>
<feature type="domain" description="Glycosyltransferase subfamily 4-like N-terminal" evidence="2">
    <location>
        <begin position="15"/>
        <end position="171"/>
    </location>
</feature>
<dbReference type="PANTHER" id="PTHR45947:SF3">
    <property type="entry name" value="SULFOQUINOVOSYL TRANSFERASE SQD2"/>
    <property type="match status" value="1"/>
</dbReference>
<protein>
    <submittedName>
        <fullName evidence="3">Unannotated protein</fullName>
    </submittedName>
</protein>
<dbReference type="Gene3D" id="3.40.50.2000">
    <property type="entry name" value="Glycogen Phosphorylase B"/>
    <property type="match status" value="2"/>
</dbReference>
<dbReference type="EMBL" id="CAFBOG010000170">
    <property type="protein sequence ID" value="CAB4990270.1"/>
    <property type="molecule type" value="Genomic_DNA"/>
</dbReference>
<evidence type="ECO:0000313" key="4">
    <source>
        <dbReference type="EMBL" id="CAB4990270.1"/>
    </source>
</evidence>
<organism evidence="3">
    <name type="scientific">freshwater metagenome</name>
    <dbReference type="NCBI Taxonomy" id="449393"/>
    <lineage>
        <taxon>unclassified sequences</taxon>
        <taxon>metagenomes</taxon>
        <taxon>ecological metagenomes</taxon>
    </lineage>
</organism>
<gene>
    <name evidence="3" type="ORF">UFOPK3046_02149</name>
    <name evidence="4" type="ORF">UFOPK3914_01556</name>
    <name evidence="5" type="ORF">UFOPK4173_00513</name>
</gene>
<proteinExistence type="predicted"/>
<dbReference type="CDD" id="cd03801">
    <property type="entry name" value="GT4_PimA-like"/>
    <property type="match status" value="1"/>
</dbReference>
<dbReference type="FunFam" id="3.40.50.2000:FF:000069">
    <property type="entry name" value="Alpha-(1-6)-phosphatidylinositol monomannoside mannosyltransferase"/>
    <property type="match status" value="1"/>
</dbReference>
<name>A0A6J7A4Z5_9ZZZZ</name>
<sequence length="382" mass="40808">MRVLVVTNDLPPRLGGIQNYVDQLCRGMVAAGDEVTVYASAFQGDALWDEAAPFQVIRDRSSVLLPTPRVLRHTLRLIEHSRAEVVIFGAAFPLGLMGPRIRKKTGRPYVAFTHGLEVSAVRAPGGAHLLRKIGRSAAAITFVSHWCDDSLRAAFGSGPEFAVLSPAVDPSVFHPGVDATAIRMRHGLADAPVVVCISRLVERKGQDRLIAALSSVRQQVPEARLLIVGGGPYEEALRTLAVERGVEQYVVFAGPASEEELPAYYAAGDVFAMPCRERKRGLEVEAFGIVFIQAQAVGVPVVAGDIGGVPDALRANSTGLLVDGSEVSEISEAIIRLLGDTAAREEMGAAAAEFVSADFTWEGRAKELRALLERAVASGALR</sequence>
<dbReference type="InterPro" id="IPR050194">
    <property type="entry name" value="Glycosyltransferase_grp1"/>
</dbReference>
<dbReference type="PANTHER" id="PTHR45947">
    <property type="entry name" value="SULFOQUINOVOSYL TRANSFERASE SQD2"/>
    <property type="match status" value="1"/>
</dbReference>
<dbReference type="InterPro" id="IPR001296">
    <property type="entry name" value="Glyco_trans_1"/>
</dbReference>
<dbReference type="AlphaFoldDB" id="A0A6J7A4Z5"/>